<feature type="non-terminal residue" evidence="2">
    <location>
        <position position="1"/>
    </location>
</feature>
<dbReference type="AlphaFoldDB" id="A0AAQ3MEF9"/>
<dbReference type="Proteomes" id="UP001374535">
    <property type="component" value="Chromosome 11"/>
</dbReference>
<feature type="region of interest" description="Disordered" evidence="1">
    <location>
        <begin position="71"/>
        <end position="93"/>
    </location>
</feature>
<keyword evidence="3" id="KW-1185">Reference proteome</keyword>
<feature type="compositionally biased region" description="Basic and acidic residues" evidence="1">
    <location>
        <begin position="72"/>
        <end position="83"/>
    </location>
</feature>
<organism evidence="2 3">
    <name type="scientific">Vigna mungo</name>
    <name type="common">Black gram</name>
    <name type="synonym">Phaseolus mungo</name>
    <dbReference type="NCBI Taxonomy" id="3915"/>
    <lineage>
        <taxon>Eukaryota</taxon>
        <taxon>Viridiplantae</taxon>
        <taxon>Streptophyta</taxon>
        <taxon>Embryophyta</taxon>
        <taxon>Tracheophyta</taxon>
        <taxon>Spermatophyta</taxon>
        <taxon>Magnoliopsida</taxon>
        <taxon>eudicotyledons</taxon>
        <taxon>Gunneridae</taxon>
        <taxon>Pentapetalae</taxon>
        <taxon>rosids</taxon>
        <taxon>fabids</taxon>
        <taxon>Fabales</taxon>
        <taxon>Fabaceae</taxon>
        <taxon>Papilionoideae</taxon>
        <taxon>50 kb inversion clade</taxon>
        <taxon>NPAAA clade</taxon>
        <taxon>indigoferoid/millettioid clade</taxon>
        <taxon>Phaseoleae</taxon>
        <taxon>Vigna</taxon>
    </lineage>
</organism>
<protein>
    <submittedName>
        <fullName evidence="2">Uncharacterized protein</fullName>
    </submittedName>
</protein>
<dbReference type="EMBL" id="CP144690">
    <property type="protein sequence ID" value="WVY89586.1"/>
    <property type="molecule type" value="Genomic_DNA"/>
</dbReference>
<gene>
    <name evidence="2" type="ORF">V8G54_035100</name>
</gene>
<reference evidence="2 3" key="1">
    <citation type="journal article" date="2023" name="Life. Sci Alliance">
        <title>Evolutionary insights into 3D genome organization and epigenetic landscape of Vigna mungo.</title>
        <authorList>
            <person name="Junaid A."/>
            <person name="Singh B."/>
            <person name="Bhatia S."/>
        </authorList>
    </citation>
    <scope>NUCLEOTIDE SEQUENCE [LARGE SCALE GENOMIC DNA]</scope>
    <source>
        <strain evidence="2">Urdbean</strain>
    </source>
</reference>
<evidence type="ECO:0000256" key="1">
    <source>
        <dbReference type="SAM" id="MobiDB-lite"/>
    </source>
</evidence>
<sequence length="109" mass="12290">IKLLFANFDTSNPQDFLRKVFDFVAQTSDFFQKDTAVEEVVSVARAAKVKAVVETAEKKKKEVESAKAAAAAEKKKKEFDQRQKSMGLPTSDELQKQEILKKFMSEVNS</sequence>
<proteinExistence type="predicted"/>
<name>A0AAQ3MEF9_VIGMU</name>
<evidence type="ECO:0000313" key="3">
    <source>
        <dbReference type="Proteomes" id="UP001374535"/>
    </source>
</evidence>
<evidence type="ECO:0000313" key="2">
    <source>
        <dbReference type="EMBL" id="WVY89586.1"/>
    </source>
</evidence>
<accession>A0AAQ3MEF9</accession>